<dbReference type="Proteomes" id="UP000615003">
    <property type="component" value="Unassembled WGS sequence"/>
</dbReference>
<dbReference type="InterPro" id="IPR058208">
    <property type="entry name" value="PACE"/>
</dbReference>
<dbReference type="AlphaFoldDB" id="A0A2K4X9Z6"/>
<organism evidence="4 5">
    <name type="scientific">Pseudoalteromonas carrageenovora IAM 12662</name>
    <dbReference type="NCBI Taxonomy" id="1314868"/>
    <lineage>
        <taxon>Bacteria</taxon>
        <taxon>Pseudomonadati</taxon>
        <taxon>Pseudomonadota</taxon>
        <taxon>Gammaproteobacteria</taxon>
        <taxon>Alteromonadales</taxon>
        <taxon>Pseudoalteromonadaceae</taxon>
        <taxon>Pseudoalteromonas</taxon>
    </lineage>
</organism>
<evidence type="ECO:0000313" key="6">
    <source>
        <dbReference type="Proteomes" id="UP000615003"/>
    </source>
</evidence>
<dbReference type="EMBL" id="LT965928">
    <property type="protein sequence ID" value="SOU41139.1"/>
    <property type="molecule type" value="Genomic_DNA"/>
</dbReference>
<proteinExistence type="predicted"/>
<dbReference type="RefSeq" id="WP_197709260.1">
    <property type="nucleotide sequence ID" value="NZ_AQGW01000014.1"/>
</dbReference>
<keyword evidence="1" id="KW-0472">Membrane</keyword>
<evidence type="ECO:0000256" key="1">
    <source>
        <dbReference type="SAM" id="Phobius"/>
    </source>
</evidence>
<name>A0A2K4X9Z6_PSEVC</name>
<feature type="transmembrane region" description="Helical" evidence="1">
    <location>
        <begin position="12"/>
        <end position="32"/>
    </location>
</feature>
<accession>A0A2K4X9Z6</accession>
<reference evidence="4 5" key="2">
    <citation type="submission" date="2017-11" db="EMBL/GenBank/DDBJ databases">
        <authorList>
            <person name="Han C.G."/>
        </authorList>
    </citation>
    <scope>NUCLEOTIDE SEQUENCE [LARGE SCALE GENOMIC DNA]</scope>
    <source>
        <strain evidence="5">ATCC 43555</strain>
        <strain evidence="4">ATCC43555</strain>
    </source>
</reference>
<feature type="transmembrane region" description="Helical" evidence="1">
    <location>
        <begin position="38"/>
        <end position="58"/>
    </location>
</feature>
<feature type="transmembrane region" description="Helical" evidence="1">
    <location>
        <begin position="106"/>
        <end position="130"/>
    </location>
</feature>
<protein>
    <recommendedName>
        <fullName evidence="2">Chlorhexidine efflux transporter domain-containing protein</fullName>
    </recommendedName>
</protein>
<reference evidence="3 6" key="1">
    <citation type="submission" date="2015-06" db="EMBL/GenBank/DDBJ databases">
        <title>Genome sequence of Pseudoalteromonas carrageenovora.</title>
        <authorList>
            <person name="Xie B.-B."/>
            <person name="Rong J.-C."/>
            <person name="Qin Q.-L."/>
            <person name="Zhang Y.-Z."/>
        </authorList>
    </citation>
    <scope>NUCLEOTIDE SEQUENCE [LARGE SCALE GENOMIC DNA]</scope>
    <source>
        <strain evidence="3 6">IAM 12662</strain>
    </source>
</reference>
<evidence type="ECO:0000313" key="4">
    <source>
        <dbReference type="EMBL" id="SOU41139.1"/>
    </source>
</evidence>
<dbReference type="EMBL" id="AQGW01000014">
    <property type="protein sequence ID" value="MBE0381384.1"/>
    <property type="molecule type" value="Genomic_DNA"/>
</dbReference>
<dbReference type="GeneID" id="93663798"/>
<evidence type="ECO:0000259" key="2">
    <source>
        <dbReference type="Pfam" id="PF05232"/>
    </source>
</evidence>
<dbReference type="Proteomes" id="UP000238288">
    <property type="component" value="Chromosome PCAR9a"/>
</dbReference>
<dbReference type="NCBIfam" id="NF033664">
    <property type="entry name" value="PACE_transport"/>
    <property type="match status" value="1"/>
</dbReference>
<evidence type="ECO:0000313" key="3">
    <source>
        <dbReference type="EMBL" id="MBE0381384.1"/>
    </source>
</evidence>
<feature type="domain" description="Chlorhexidine efflux transporter" evidence="2">
    <location>
        <begin position="7"/>
        <end position="65"/>
    </location>
</feature>
<sequence>MTEKMEATERVFQAVLFEVLAVSLSILGLALFTDHAIGALSGTMIIVATIAMCWNFIFNWFFDRVATGAKEKRSLLFRVFHVILFQGGLLIFTIPVIAYILNVNFWQAFIMDIGVTFFITLYAFTFNLVYDHTRAYILRSKKSAHAVNV</sequence>
<dbReference type="InterPro" id="IPR007896">
    <property type="entry name" value="BTP_bacteria"/>
</dbReference>
<evidence type="ECO:0000313" key="5">
    <source>
        <dbReference type="Proteomes" id="UP000238288"/>
    </source>
</evidence>
<dbReference type="Pfam" id="PF05232">
    <property type="entry name" value="BTP"/>
    <property type="match status" value="2"/>
</dbReference>
<feature type="transmembrane region" description="Helical" evidence="1">
    <location>
        <begin position="79"/>
        <end position="100"/>
    </location>
</feature>
<keyword evidence="1" id="KW-0812">Transmembrane</keyword>
<feature type="domain" description="Chlorhexidine efflux transporter" evidence="2">
    <location>
        <begin position="73"/>
        <end position="135"/>
    </location>
</feature>
<keyword evidence="6" id="KW-1185">Reference proteome</keyword>
<keyword evidence="1" id="KW-1133">Transmembrane helix</keyword>
<gene>
    <name evidence="4" type="ORF">PCAR9_A30306</name>
    <name evidence="3" type="ORF">PCARR_a3141</name>
</gene>